<dbReference type="PANTHER" id="PTHR38595:SF1">
    <property type="entry name" value="TYPE VI SECRETION SYSTEM COMPONENT TSSE1"/>
    <property type="match status" value="1"/>
</dbReference>
<evidence type="ECO:0000313" key="3">
    <source>
        <dbReference type="Proteomes" id="UP000032582"/>
    </source>
</evidence>
<dbReference type="InterPro" id="IPR007048">
    <property type="entry name" value="IraD/Gp25-like"/>
</dbReference>
<organism evidence="2 3">
    <name type="scientific">Morganella morganii</name>
    <name type="common">Proteus morganii</name>
    <dbReference type="NCBI Taxonomy" id="582"/>
    <lineage>
        <taxon>Bacteria</taxon>
        <taxon>Pseudomonadati</taxon>
        <taxon>Pseudomonadota</taxon>
        <taxon>Gammaproteobacteria</taxon>
        <taxon>Enterobacterales</taxon>
        <taxon>Morganellaceae</taxon>
        <taxon>Morganella</taxon>
    </lineage>
</organism>
<sequence length="147" mass="16697">MKSSAPMLFDKLSLNRRRIHLPQWRDVLLRDIELLLNDAAHSASLALDKKTHCMNSVINYGLPTLSAKVPVNTDPIVLAKKIQQIIATFEPRLDPRSIRVTPFVNKNETWTLALLFDIYAKTNLPDDDLSVNLRIALDYSYGSVRVI</sequence>
<proteinExistence type="predicted"/>
<name>A0A0D8LB31_MORMO</name>
<dbReference type="Proteomes" id="UP000032582">
    <property type="component" value="Unassembled WGS sequence"/>
</dbReference>
<evidence type="ECO:0000259" key="1">
    <source>
        <dbReference type="Pfam" id="PF04965"/>
    </source>
</evidence>
<dbReference type="InterPro" id="IPR053176">
    <property type="entry name" value="T6SS_TssE1-like"/>
</dbReference>
<reference evidence="2 3" key="1">
    <citation type="submission" date="2015-02" db="EMBL/GenBank/DDBJ databases">
        <title>Whole genome shotgun sequencing of cultured foodborne pathogen.</title>
        <authorList>
            <person name="Timme R."/>
            <person name="Allard M.W."/>
            <person name="Strain E."/>
            <person name="Evans P.S."/>
            <person name="Brown E."/>
        </authorList>
    </citation>
    <scope>NUCLEOTIDE SEQUENCE [LARGE SCALE GENOMIC DNA]</scope>
    <source>
        <strain evidence="2 3">GCSL-TSO-24</strain>
    </source>
</reference>
<protein>
    <submittedName>
        <fullName evidence="2">Lysozyme</fullName>
    </submittedName>
</protein>
<accession>A0A0D8LB31</accession>
<dbReference type="PATRIC" id="fig|582.24.peg.2887"/>
<feature type="domain" description="IraD/Gp25-like" evidence="1">
    <location>
        <begin position="25"/>
        <end position="121"/>
    </location>
</feature>
<dbReference type="AlphaFoldDB" id="A0A0D8LB31"/>
<dbReference type="Pfam" id="PF04965">
    <property type="entry name" value="GPW_gp25"/>
    <property type="match status" value="1"/>
</dbReference>
<gene>
    <name evidence="2" type="ORF">UA45_09290</name>
</gene>
<dbReference type="PANTHER" id="PTHR38595">
    <property type="entry name" value="CYTOPLASMIC PROTEIN-RELATED"/>
    <property type="match status" value="1"/>
</dbReference>
<comment type="caution">
    <text evidence="2">The sequence shown here is derived from an EMBL/GenBank/DDBJ whole genome shotgun (WGS) entry which is preliminary data.</text>
</comment>
<dbReference type="EMBL" id="JZSH01000087">
    <property type="protein sequence ID" value="KJF77958.1"/>
    <property type="molecule type" value="Genomic_DNA"/>
</dbReference>
<evidence type="ECO:0000313" key="2">
    <source>
        <dbReference type="EMBL" id="KJF77958.1"/>
    </source>
</evidence>